<organism evidence="1 2">
    <name type="scientific">Camellia lanceoleosa</name>
    <dbReference type="NCBI Taxonomy" id="1840588"/>
    <lineage>
        <taxon>Eukaryota</taxon>
        <taxon>Viridiplantae</taxon>
        <taxon>Streptophyta</taxon>
        <taxon>Embryophyta</taxon>
        <taxon>Tracheophyta</taxon>
        <taxon>Spermatophyta</taxon>
        <taxon>Magnoliopsida</taxon>
        <taxon>eudicotyledons</taxon>
        <taxon>Gunneridae</taxon>
        <taxon>Pentapetalae</taxon>
        <taxon>asterids</taxon>
        <taxon>Ericales</taxon>
        <taxon>Theaceae</taxon>
        <taxon>Camellia</taxon>
    </lineage>
</organism>
<protein>
    <submittedName>
        <fullName evidence="1">Uncharacterized protein</fullName>
    </submittedName>
</protein>
<dbReference type="Proteomes" id="UP001060215">
    <property type="component" value="Chromosome 1"/>
</dbReference>
<dbReference type="EMBL" id="CM045758">
    <property type="protein sequence ID" value="KAI8031991.1"/>
    <property type="molecule type" value="Genomic_DNA"/>
</dbReference>
<proteinExistence type="predicted"/>
<accession>A0ACC0J5Y1</accession>
<sequence length="794" mass="90326">MGRKKRNLPPRSKPPPNVNLPQEQSKIEPLAPSDYDSVKLEYDRARTALTRRNHAKALRIMKGACVRYKNCALVYRADGYVQVEVASLIANNVAKQRYLKNALESARRAVSLSPNSLEFANFLVTLLYNASIDGQGYEEIVRECERALSIDDPIDPANESFHDDIHLNTVEDRIAYLRQALQSTVQKCVIASSPLSTENLEIQKAIQTPEDNLEINDPVTAATLSEQESDSEDDDDDDVNAKKNKVPKRMKDAARKMITPEVMRIYQRLSYWNSMSVEKRRGFLVLRICDLREHFGSIKDGLATRTFSEAIGFAKKHKTWKFWPCCFCDEKFNDSNLRMQHIEQEHKKSKLRYVDPQEVDANWARMIVNGTWKPVDIPGAQKIIEEQSKRQSADLVGDSDANLQPPACPNDQKWPLSDNVERAEILERIHDMFLLLLRSNCLSKSNLEKVIEDAMHDLRNFVPLSQLHIHGLHQTPLSICFLEVSKLKKILQFLHLVFYLCGLNKNSYKGNSSDDVLDEYKIEEIEIKERIVFNGDSSCLLMDERLLQGEIKSPANGDAVADDGSAATCTIRHDEVDVLPGSDALVPWLFGPSIGEALKSWTDIQKAMKHQVVKVIHQIENEFYLIETWRRKKSELENEKQALLAVESICIEELKKRKQVTMHIPQSYASLLRRRQGELNGANNDAMSQSSRFEFDAILSILIDAQTLNVEHSQLEAVLTGKSSLKSSDHVHQEDACITLAIQRQYRKGPSAEVAMLVWAFKPEANQALDLPLDIINFPYCKNLVYLTLSRLDS</sequence>
<comment type="caution">
    <text evidence="1">The sequence shown here is derived from an EMBL/GenBank/DDBJ whole genome shotgun (WGS) entry which is preliminary data.</text>
</comment>
<evidence type="ECO:0000313" key="1">
    <source>
        <dbReference type="EMBL" id="KAI8031991.1"/>
    </source>
</evidence>
<reference evidence="1 2" key="1">
    <citation type="journal article" date="2022" name="Plant J.">
        <title>Chromosome-level genome of Camellia lanceoleosa provides a valuable resource for understanding genome evolution and self-incompatibility.</title>
        <authorList>
            <person name="Gong W."/>
            <person name="Xiao S."/>
            <person name="Wang L."/>
            <person name="Liao Z."/>
            <person name="Chang Y."/>
            <person name="Mo W."/>
            <person name="Hu G."/>
            <person name="Li W."/>
            <person name="Zhao G."/>
            <person name="Zhu H."/>
            <person name="Hu X."/>
            <person name="Ji K."/>
            <person name="Xiang X."/>
            <person name="Song Q."/>
            <person name="Yuan D."/>
            <person name="Jin S."/>
            <person name="Zhang L."/>
        </authorList>
    </citation>
    <scope>NUCLEOTIDE SEQUENCE [LARGE SCALE GENOMIC DNA]</scope>
    <source>
        <strain evidence="1">SQ_2022a</strain>
    </source>
</reference>
<name>A0ACC0J5Y1_9ERIC</name>
<evidence type="ECO:0000313" key="2">
    <source>
        <dbReference type="Proteomes" id="UP001060215"/>
    </source>
</evidence>
<keyword evidence="2" id="KW-1185">Reference proteome</keyword>
<gene>
    <name evidence="1" type="ORF">LOK49_LG01G03862</name>
</gene>